<dbReference type="InterPro" id="IPR008979">
    <property type="entry name" value="Galactose-bd-like_sf"/>
</dbReference>
<dbReference type="InterPro" id="IPR050585">
    <property type="entry name" value="Xaa-Pro_dipeptidyl-ppase/CocE"/>
</dbReference>
<organism evidence="4 5">
    <name type="scientific">Mycobacterium ulcerans subsp. shinshuense</name>
    <dbReference type="NCBI Taxonomy" id="1124626"/>
    <lineage>
        <taxon>Bacteria</taxon>
        <taxon>Bacillati</taxon>
        <taxon>Actinomycetota</taxon>
        <taxon>Actinomycetes</taxon>
        <taxon>Mycobacteriales</taxon>
        <taxon>Mycobacteriaceae</taxon>
        <taxon>Mycobacterium</taxon>
        <taxon>Mycobacterium ulcerans group</taxon>
    </lineage>
</organism>
<gene>
    <name evidence="4" type="ORF">SHTP_3750</name>
</gene>
<dbReference type="EMBL" id="AP017624">
    <property type="protein sequence ID" value="BAV42729.1"/>
    <property type="molecule type" value="Genomic_DNA"/>
</dbReference>
<evidence type="ECO:0000313" key="4">
    <source>
        <dbReference type="EMBL" id="BAV42729.1"/>
    </source>
</evidence>
<dbReference type="RefSeq" id="WP_096371495.1">
    <property type="nucleotide sequence ID" value="NZ_AP017624.1"/>
</dbReference>
<dbReference type="InterPro" id="IPR013736">
    <property type="entry name" value="Xaa-Pro_dipept_C"/>
</dbReference>
<dbReference type="InterPro" id="IPR000383">
    <property type="entry name" value="Xaa-Pro-like_dom"/>
</dbReference>
<evidence type="ECO:0000259" key="3">
    <source>
        <dbReference type="SMART" id="SM00939"/>
    </source>
</evidence>
<dbReference type="Pfam" id="PF08530">
    <property type="entry name" value="PepX_C"/>
    <property type="match status" value="1"/>
</dbReference>
<accession>A0A1B4Y6P0</accession>
<sequence>MAVQSSARRLEKASGLGKGERQLNGPQATGREYANISEPQYNTMRENNVAIPVRDGTVLLADVHRPDAQGRFPALIAASPYPRQIQDLGAPMGFIEAGVTDFWVPRGYVHVIANVRGTGGSGGTFGFFDATERRDMHDLVEWAAAQPWCDGNVGMIGISYFAMTQLEAAVERPPHLKAIFPVAATTDLYEAAVHHGLFSSSFVSPFLTMVGITSERSDALWRGKLVGLVRRVLNTPRLHQKFAAMNGEAALTMLRQLTKIHHNPRPWDLLWLSAAVEHPTRDEWWDERDLNPLLDRIDVPVYLGFDWQNVPLHLPSTFAAWEALADGPSTRMGMLGEFGLTWPWESLHLEALAWFDHWLKSRDTGILAGPAIRYVLPGAEGWRTTETWPPPGVVYREFALRADGQLGDDEGEPGAREYLVLGGGLNRAAASAIDPPSMLTWTSAPLTRDLDVVGDIELRLVAAATAMDTAWIATLHEVARDGTVSDVTAGWLRASMRRVDEKASRRGAPILPCREMEAVPIGEDVVYRIPLVANARRFKAGCRIRLIFTSDDQDPATPAIMSFRHASVGTSSRNTIRSSSRLHLPVLPAQSSELQS</sequence>
<evidence type="ECO:0000313" key="5">
    <source>
        <dbReference type="Proteomes" id="UP000218067"/>
    </source>
</evidence>
<protein>
    <submittedName>
        <fullName evidence="4">Peptidase S15</fullName>
    </submittedName>
</protein>
<dbReference type="SUPFAM" id="SSF49785">
    <property type="entry name" value="Galactose-binding domain-like"/>
    <property type="match status" value="1"/>
</dbReference>
<proteinExistence type="predicted"/>
<reference evidence="4 5" key="1">
    <citation type="submission" date="2016-08" db="EMBL/GenBank/DDBJ databases">
        <title>Complete genome sequence of Mycobacterium shinshuense, a subspecies of M. ulcerans.</title>
        <authorList>
            <person name="Yoshida M."/>
            <person name="Ogura Y."/>
            <person name="Hayashi T."/>
            <person name="Hoshino Y."/>
        </authorList>
    </citation>
    <scope>NUCLEOTIDE SEQUENCE [LARGE SCALE GENOMIC DNA]</scope>
    <source>
        <strain evidence="5">ATCC 33728</strain>
    </source>
</reference>
<dbReference type="Proteomes" id="UP000218067">
    <property type="component" value="Chromosome"/>
</dbReference>
<dbReference type="NCBIfam" id="TIGR00976">
    <property type="entry name" value="CocE_NonD"/>
    <property type="match status" value="1"/>
</dbReference>
<dbReference type="SUPFAM" id="SSF53474">
    <property type="entry name" value="alpha/beta-Hydrolases"/>
    <property type="match status" value="1"/>
</dbReference>
<dbReference type="InterPro" id="IPR029058">
    <property type="entry name" value="AB_hydrolase_fold"/>
</dbReference>
<dbReference type="SMART" id="SM00939">
    <property type="entry name" value="PepX_C"/>
    <property type="match status" value="1"/>
</dbReference>
<feature type="region of interest" description="Disordered" evidence="2">
    <location>
        <begin position="1"/>
        <end position="38"/>
    </location>
</feature>
<dbReference type="AlphaFoldDB" id="A0A1B4Y6P0"/>
<dbReference type="GeneID" id="93438328"/>
<dbReference type="PANTHER" id="PTHR43056:SF10">
    <property type="entry name" value="COCE_NOND FAMILY, PUTATIVE (AFU_ORTHOLOGUE AFUA_7G00600)-RELATED"/>
    <property type="match status" value="1"/>
</dbReference>
<evidence type="ECO:0000256" key="2">
    <source>
        <dbReference type="SAM" id="MobiDB-lite"/>
    </source>
</evidence>
<dbReference type="Gene3D" id="3.40.50.1820">
    <property type="entry name" value="alpha/beta hydrolase"/>
    <property type="match status" value="1"/>
</dbReference>
<dbReference type="PANTHER" id="PTHR43056">
    <property type="entry name" value="PEPTIDASE S9 PROLYL OLIGOPEPTIDASE"/>
    <property type="match status" value="1"/>
</dbReference>
<dbReference type="Pfam" id="PF02129">
    <property type="entry name" value="Peptidase_S15"/>
    <property type="match status" value="1"/>
</dbReference>
<dbReference type="Gene3D" id="2.60.120.260">
    <property type="entry name" value="Galactose-binding domain-like"/>
    <property type="match status" value="1"/>
</dbReference>
<feature type="domain" description="Xaa-Pro dipeptidyl-peptidase C-terminal" evidence="3">
    <location>
        <begin position="352"/>
        <end position="587"/>
    </location>
</feature>
<dbReference type="Gene3D" id="1.10.3020.10">
    <property type="entry name" value="alpha-amino acid ester hydrolase ( Helical cap domain)"/>
    <property type="match status" value="1"/>
</dbReference>
<keyword evidence="1" id="KW-0378">Hydrolase</keyword>
<name>A0A1B4Y6P0_MYCUL</name>
<dbReference type="InterPro" id="IPR005674">
    <property type="entry name" value="CocE/Ser_esterase"/>
</dbReference>
<dbReference type="GO" id="GO:0008239">
    <property type="term" value="F:dipeptidyl-peptidase activity"/>
    <property type="evidence" value="ECO:0007669"/>
    <property type="project" value="InterPro"/>
</dbReference>
<evidence type="ECO:0000256" key="1">
    <source>
        <dbReference type="ARBA" id="ARBA00022801"/>
    </source>
</evidence>